<comment type="caution">
    <text evidence="1">The sequence shown here is derived from an EMBL/GenBank/DDBJ whole genome shotgun (WGS) entry which is preliminary data.</text>
</comment>
<organism evidence="1 2">
    <name type="scientific">Dioscorea alata</name>
    <name type="common">Purple yam</name>
    <dbReference type="NCBI Taxonomy" id="55571"/>
    <lineage>
        <taxon>Eukaryota</taxon>
        <taxon>Viridiplantae</taxon>
        <taxon>Streptophyta</taxon>
        <taxon>Embryophyta</taxon>
        <taxon>Tracheophyta</taxon>
        <taxon>Spermatophyta</taxon>
        <taxon>Magnoliopsida</taxon>
        <taxon>Liliopsida</taxon>
        <taxon>Dioscoreales</taxon>
        <taxon>Dioscoreaceae</taxon>
        <taxon>Dioscorea</taxon>
    </lineage>
</organism>
<dbReference type="EMBL" id="CM037023">
    <property type="protein sequence ID" value="KAH7665944.1"/>
    <property type="molecule type" value="Genomic_DNA"/>
</dbReference>
<dbReference type="Proteomes" id="UP000827976">
    <property type="component" value="Chromosome 13"/>
</dbReference>
<gene>
    <name evidence="1" type="ORF">IHE45_13G066300</name>
</gene>
<keyword evidence="2" id="KW-1185">Reference proteome</keyword>
<sequence length="133" mass="15349">MVLTSTKDFLDDAERAWQDLKNNGVLRDQEEGNRHGMQLTAQIQRWHDKEGMRKEEALFIKECNDSAITSKISLLVFVLLQQLSGVGHVMQDLEDWSLGIGLIFQLDKTMRLRHDLEQIEAENYICMGRACIN</sequence>
<accession>A0ACB7UYN4</accession>
<proteinExistence type="predicted"/>
<name>A0ACB7UYN4_DIOAL</name>
<protein>
    <submittedName>
        <fullName evidence="1">Uncharacterized protein</fullName>
    </submittedName>
</protein>
<reference evidence="2" key="1">
    <citation type="journal article" date="2022" name="Nat. Commun.">
        <title>Chromosome evolution and the genetic basis of agronomically important traits in greater yam.</title>
        <authorList>
            <person name="Bredeson J.V."/>
            <person name="Lyons J.B."/>
            <person name="Oniyinde I.O."/>
            <person name="Okereke N.R."/>
            <person name="Kolade O."/>
            <person name="Nnabue I."/>
            <person name="Nwadili C.O."/>
            <person name="Hribova E."/>
            <person name="Parker M."/>
            <person name="Nwogha J."/>
            <person name="Shu S."/>
            <person name="Carlson J."/>
            <person name="Kariba R."/>
            <person name="Muthemba S."/>
            <person name="Knop K."/>
            <person name="Barton G.J."/>
            <person name="Sherwood A.V."/>
            <person name="Lopez-Montes A."/>
            <person name="Asiedu R."/>
            <person name="Jamnadass R."/>
            <person name="Muchugi A."/>
            <person name="Goodstein D."/>
            <person name="Egesi C.N."/>
            <person name="Featherston J."/>
            <person name="Asfaw A."/>
            <person name="Simpson G.G."/>
            <person name="Dolezel J."/>
            <person name="Hendre P.S."/>
            <person name="Van Deynze A."/>
            <person name="Kumar P.L."/>
            <person name="Obidiegwu J.E."/>
            <person name="Bhattacharjee R."/>
            <person name="Rokhsar D.S."/>
        </authorList>
    </citation>
    <scope>NUCLEOTIDE SEQUENCE [LARGE SCALE GENOMIC DNA]</scope>
    <source>
        <strain evidence="2">cv. TDa95/00328</strain>
    </source>
</reference>
<evidence type="ECO:0000313" key="1">
    <source>
        <dbReference type="EMBL" id="KAH7665944.1"/>
    </source>
</evidence>
<evidence type="ECO:0000313" key="2">
    <source>
        <dbReference type="Proteomes" id="UP000827976"/>
    </source>
</evidence>